<evidence type="ECO:0000313" key="1">
    <source>
        <dbReference type="EMBL" id="TSB47641.1"/>
    </source>
</evidence>
<dbReference type="EMBL" id="VLXZ01000002">
    <property type="protein sequence ID" value="TSB47641.1"/>
    <property type="molecule type" value="Genomic_DNA"/>
</dbReference>
<dbReference type="OrthoDB" id="64188at2"/>
<evidence type="ECO:0000313" key="2">
    <source>
        <dbReference type="Proteomes" id="UP000318521"/>
    </source>
</evidence>
<protein>
    <submittedName>
        <fullName evidence="1">SAM-dependent methyltransferase</fullName>
    </submittedName>
</protein>
<accession>A0A554A1R8</accession>
<gene>
    <name evidence="1" type="ORF">FN960_03720</name>
</gene>
<dbReference type="AlphaFoldDB" id="A0A554A1R8"/>
<dbReference type="RefSeq" id="WP_143847076.1">
    <property type="nucleotide sequence ID" value="NZ_VLXZ01000002.1"/>
</dbReference>
<keyword evidence="2" id="KW-1185">Reference proteome</keyword>
<sequence length="182" mass="20596">MSEKKVVIGAGGYNNNPGWIHTEQSELDLLVASSWSANFEQESLSAILAEHVWEHLTYEEGGKAAELAYQYLKPGGHFRVAVPDGLFQNDEYQYNIQVGGPGPADHPAFDHKIVYTYSSLRQLFEEAEFAVQLLEYHDENGVFHCVDWREEDGVIFRSNRVDPRNQGEVPLFPSLIIDAIKK</sequence>
<reference evidence="1 2" key="1">
    <citation type="submission" date="2019-07" db="EMBL/GenBank/DDBJ databases">
        <authorList>
            <person name="Park Y.J."/>
            <person name="Jeong S.E."/>
            <person name="Jung H.S."/>
        </authorList>
    </citation>
    <scope>NUCLEOTIDE SEQUENCE [LARGE SCALE GENOMIC DNA]</scope>
    <source>
        <strain evidence="2">P16(2019)</strain>
    </source>
</reference>
<dbReference type="Gene3D" id="3.40.50.150">
    <property type="entry name" value="Vaccinia Virus protein VP39"/>
    <property type="match status" value="1"/>
</dbReference>
<dbReference type="SUPFAM" id="SSF53335">
    <property type="entry name" value="S-adenosyl-L-methionine-dependent methyltransferases"/>
    <property type="match status" value="1"/>
</dbReference>
<name>A0A554A1R8_9BACI</name>
<dbReference type="Proteomes" id="UP000318521">
    <property type="component" value="Unassembled WGS sequence"/>
</dbReference>
<comment type="caution">
    <text evidence="1">The sequence shown here is derived from an EMBL/GenBank/DDBJ whole genome shotgun (WGS) entry which is preliminary data.</text>
</comment>
<dbReference type="GO" id="GO:0008168">
    <property type="term" value="F:methyltransferase activity"/>
    <property type="evidence" value="ECO:0007669"/>
    <property type="project" value="UniProtKB-KW"/>
</dbReference>
<organism evidence="1 2">
    <name type="scientific">Alkalicoccobacillus porphyridii</name>
    <dbReference type="NCBI Taxonomy" id="2597270"/>
    <lineage>
        <taxon>Bacteria</taxon>
        <taxon>Bacillati</taxon>
        <taxon>Bacillota</taxon>
        <taxon>Bacilli</taxon>
        <taxon>Bacillales</taxon>
        <taxon>Bacillaceae</taxon>
        <taxon>Alkalicoccobacillus</taxon>
    </lineage>
</organism>
<keyword evidence="1" id="KW-0808">Transferase</keyword>
<keyword evidence="1" id="KW-0489">Methyltransferase</keyword>
<dbReference type="GO" id="GO:0032259">
    <property type="term" value="P:methylation"/>
    <property type="evidence" value="ECO:0007669"/>
    <property type="project" value="UniProtKB-KW"/>
</dbReference>
<dbReference type="InterPro" id="IPR029063">
    <property type="entry name" value="SAM-dependent_MTases_sf"/>
</dbReference>
<proteinExistence type="predicted"/>